<evidence type="ECO:0000256" key="1">
    <source>
        <dbReference type="SAM" id="Phobius"/>
    </source>
</evidence>
<reference evidence="2" key="2">
    <citation type="submission" date="2021-04" db="EMBL/GenBank/DDBJ databases">
        <authorList>
            <person name="Gilroy R."/>
        </authorList>
    </citation>
    <scope>NUCLEOTIDE SEQUENCE</scope>
    <source>
        <strain evidence="2">1345</strain>
    </source>
</reference>
<gene>
    <name evidence="2" type="ORF">H9729_01970</name>
</gene>
<evidence type="ECO:0000313" key="3">
    <source>
        <dbReference type="Proteomes" id="UP000886750"/>
    </source>
</evidence>
<feature type="transmembrane region" description="Helical" evidence="1">
    <location>
        <begin position="97"/>
        <end position="119"/>
    </location>
</feature>
<keyword evidence="1" id="KW-0812">Transmembrane</keyword>
<organism evidence="2 3">
    <name type="scientific">Candidatus Borkfalkia excrementigallinarum</name>
    <dbReference type="NCBI Taxonomy" id="2838506"/>
    <lineage>
        <taxon>Bacteria</taxon>
        <taxon>Bacillati</taxon>
        <taxon>Bacillota</taxon>
        <taxon>Clostridia</taxon>
        <taxon>Christensenellales</taxon>
        <taxon>Christensenellaceae</taxon>
        <taxon>Candidatus Borkfalkia</taxon>
    </lineage>
</organism>
<dbReference type="Pfam" id="PF12725">
    <property type="entry name" value="DUF3810"/>
    <property type="match status" value="1"/>
</dbReference>
<proteinExistence type="predicted"/>
<dbReference type="EMBL" id="DXCQ01000020">
    <property type="protein sequence ID" value="HIY96432.1"/>
    <property type="molecule type" value="Genomic_DNA"/>
</dbReference>
<reference evidence="2" key="1">
    <citation type="journal article" date="2021" name="PeerJ">
        <title>Extensive microbial diversity within the chicken gut microbiome revealed by metagenomics and culture.</title>
        <authorList>
            <person name="Gilroy R."/>
            <person name="Ravi A."/>
            <person name="Getino M."/>
            <person name="Pursley I."/>
            <person name="Horton D.L."/>
            <person name="Alikhan N.F."/>
            <person name="Baker D."/>
            <person name="Gharbi K."/>
            <person name="Hall N."/>
            <person name="Watson M."/>
            <person name="Adriaenssens E.M."/>
            <person name="Foster-Nyarko E."/>
            <person name="Jarju S."/>
            <person name="Secka A."/>
            <person name="Antonio M."/>
            <person name="Oren A."/>
            <person name="Chaudhuri R.R."/>
            <person name="La Ragione R."/>
            <person name="Hildebrand F."/>
            <person name="Pallen M.J."/>
        </authorList>
    </citation>
    <scope>NUCLEOTIDE SEQUENCE</scope>
    <source>
        <strain evidence="2">1345</strain>
    </source>
</reference>
<accession>A0A9D1ZUJ9</accession>
<dbReference type="InterPro" id="IPR024294">
    <property type="entry name" value="DUF3810"/>
</dbReference>
<protein>
    <submittedName>
        <fullName evidence="2">DUF3810 domain-containing protein</fullName>
    </submittedName>
</protein>
<comment type="caution">
    <text evidence="2">The sequence shown here is derived from an EMBL/GenBank/DDBJ whole genome shotgun (WGS) entry which is preliminary data.</text>
</comment>
<dbReference type="AlphaFoldDB" id="A0A9D1ZUJ9"/>
<evidence type="ECO:0000313" key="2">
    <source>
        <dbReference type="EMBL" id="HIY96432.1"/>
    </source>
</evidence>
<keyword evidence="1" id="KW-1133">Transmembrane helix</keyword>
<name>A0A9D1ZUJ9_9FIRM</name>
<keyword evidence="1" id="KW-0472">Membrane</keyword>
<feature type="transmembrane region" description="Helical" evidence="1">
    <location>
        <begin position="65"/>
        <end position="85"/>
    </location>
</feature>
<dbReference type="Proteomes" id="UP000886750">
    <property type="component" value="Unassembled WGS sequence"/>
</dbReference>
<sequence>MLIPERKRRFTRAQKLCLAAIAACLVLLLANIPLFAEYLFARGVTRWISGLLSLITNRIPVSLYEIAAVLLILGALALIAFLIAQAIRRRFCSVKRILFRLLAAAVGVLLAFGVLYAPLYERDSVSAALGLPDAQVTQESVFEAARYYVERLNAVSARMERDEEGNAVSPLTFAETAQLLNAEFSALDSDYFSPYTVWPKQVALSVPMSYLGITGICFPFTAEANVNVNIPSYELPVTMAHEMSHAKGIARENEANVAAYVLCIRSENEFLQYSGLMNAAAVLLNAVSEEEYAQLRETLAPEVLREYANASAHYAKYDGFIDSLSSFFNDLFLKANGVEEGTRSYGRTVQSLVALYEQLRG</sequence>